<dbReference type="Proteomes" id="UP000006813">
    <property type="component" value="Unassembled WGS sequence"/>
</dbReference>
<dbReference type="GO" id="GO:0005737">
    <property type="term" value="C:cytoplasm"/>
    <property type="evidence" value="ECO:0007669"/>
    <property type="project" value="UniProtKB-ARBA"/>
</dbReference>
<feature type="domain" description="C2" evidence="8">
    <location>
        <begin position="577"/>
        <end position="714"/>
    </location>
</feature>
<feature type="region of interest" description="Disordered" evidence="7">
    <location>
        <begin position="1211"/>
        <end position="1269"/>
    </location>
</feature>
<dbReference type="SMART" id="SM00239">
    <property type="entry name" value="C2"/>
    <property type="match status" value="3"/>
</dbReference>
<dbReference type="InParanoid" id="G5BSE2"/>
<keyword evidence="5" id="KW-0966">Cell projection</keyword>
<comment type="subcellular location">
    <subcellularLocation>
        <location evidence="1">Cell projection</location>
        <location evidence="1">Cilium</location>
    </subcellularLocation>
</comment>
<feature type="coiled-coil region" evidence="6">
    <location>
        <begin position="105"/>
        <end position="139"/>
    </location>
</feature>
<evidence type="ECO:0000256" key="6">
    <source>
        <dbReference type="SAM" id="Coils"/>
    </source>
</evidence>
<accession>G5BSE2</accession>
<name>G5BSE2_HETGA</name>
<evidence type="ECO:0000313" key="10">
    <source>
        <dbReference type="Proteomes" id="UP000006813"/>
    </source>
</evidence>
<dbReference type="GO" id="GO:0032391">
    <property type="term" value="C:photoreceptor connecting cilium"/>
    <property type="evidence" value="ECO:0007669"/>
    <property type="project" value="TreeGrafter"/>
</dbReference>
<dbReference type="STRING" id="10181.G5BSE2"/>
<feature type="coiled-coil region" evidence="6">
    <location>
        <begin position="327"/>
        <end position="368"/>
    </location>
</feature>
<dbReference type="GO" id="GO:0046548">
    <property type="term" value="P:retinal rod cell development"/>
    <property type="evidence" value="ECO:0007669"/>
    <property type="project" value="TreeGrafter"/>
</dbReference>
<protein>
    <submittedName>
        <fullName evidence="9">Protein fantom</fullName>
    </submittedName>
</protein>
<evidence type="ECO:0000256" key="1">
    <source>
        <dbReference type="ARBA" id="ARBA00004138"/>
    </source>
</evidence>
<comment type="similarity">
    <text evidence="2">Belongs to the RPGRIP1 family.</text>
</comment>
<feature type="compositionally biased region" description="Acidic residues" evidence="7">
    <location>
        <begin position="1238"/>
        <end position="1263"/>
    </location>
</feature>
<dbReference type="Pfam" id="PF00168">
    <property type="entry name" value="C2"/>
    <property type="match status" value="1"/>
</dbReference>
<feature type="domain" description="C2" evidence="8">
    <location>
        <begin position="950"/>
        <end position="1074"/>
    </location>
</feature>
<dbReference type="Gene3D" id="2.60.40.150">
    <property type="entry name" value="C2 domain"/>
    <property type="match status" value="4"/>
</dbReference>
<dbReference type="eggNOG" id="ENOG502QSQG">
    <property type="taxonomic scope" value="Eukaryota"/>
</dbReference>
<feature type="coiled-coil region" evidence="6">
    <location>
        <begin position="403"/>
        <end position="451"/>
    </location>
</feature>
<feature type="coiled-coil region" evidence="6">
    <location>
        <begin position="488"/>
        <end position="550"/>
    </location>
</feature>
<dbReference type="InterPro" id="IPR031139">
    <property type="entry name" value="RPGRIP1_fam"/>
</dbReference>
<dbReference type="GO" id="GO:0005856">
    <property type="term" value="C:cytoskeleton"/>
    <property type="evidence" value="ECO:0007669"/>
    <property type="project" value="UniProtKB-ARBA"/>
</dbReference>
<dbReference type="CDD" id="cd00030">
    <property type="entry name" value="C2"/>
    <property type="match status" value="2"/>
</dbReference>
<dbReference type="InterPro" id="IPR041091">
    <property type="entry name" value="RPGRIP1_C"/>
</dbReference>
<dbReference type="InterPro" id="IPR035892">
    <property type="entry name" value="C2_domain_sf"/>
</dbReference>
<dbReference type="InterPro" id="IPR021656">
    <property type="entry name" value="C2-C2_1"/>
</dbReference>
<keyword evidence="4" id="KW-0969">Cilium</keyword>
<feature type="domain" description="C2" evidence="8">
    <location>
        <begin position="773"/>
        <end position="897"/>
    </location>
</feature>
<proteinExistence type="inferred from homology"/>
<dbReference type="FunCoup" id="G5BSE2">
    <property type="interactions" value="1791"/>
</dbReference>
<dbReference type="GO" id="GO:0031870">
    <property type="term" value="F:thromboxane A2 receptor binding"/>
    <property type="evidence" value="ECO:0007669"/>
    <property type="project" value="TreeGrafter"/>
</dbReference>
<evidence type="ECO:0000256" key="2">
    <source>
        <dbReference type="ARBA" id="ARBA00006042"/>
    </source>
</evidence>
<evidence type="ECO:0000256" key="5">
    <source>
        <dbReference type="ARBA" id="ARBA00023273"/>
    </source>
</evidence>
<feature type="compositionally biased region" description="Basic and acidic residues" evidence="7">
    <location>
        <begin position="1211"/>
        <end position="1221"/>
    </location>
</feature>
<feature type="coiled-coil region" evidence="6">
    <location>
        <begin position="201"/>
        <end position="256"/>
    </location>
</feature>
<dbReference type="SUPFAM" id="SSF49562">
    <property type="entry name" value="C2 domain (Calcium/lipid-binding domain, CaLB)"/>
    <property type="match status" value="3"/>
</dbReference>
<evidence type="ECO:0000256" key="3">
    <source>
        <dbReference type="ARBA" id="ARBA00023054"/>
    </source>
</evidence>
<dbReference type="FunFam" id="2.60.40.150:FF:000073">
    <property type="entry name" value="protein fantom isoform X1"/>
    <property type="match status" value="1"/>
</dbReference>
<dbReference type="Pfam" id="PF18111">
    <property type="entry name" value="RPGR1_C"/>
    <property type="match status" value="1"/>
</dbReference>
<dbReference type="Pfam" id="PF11618">
    <property type="entry name" value="C2-C2_1"/>
    <property type="match status" value="2"/>
</dbReference>
<reference evidence="9 10" key="1">
    <citation type="journal article" date="2011" name="Nature">
        <title>Genome sequencing reveals insights into physiology and longevity of the naked mole rat.</title>
        <authorList>
            <person name="Kim E.B."/>
            <person name="Fang X."/>
            <person name="Fushan A.A."/>
            <person name="Huang Z."/>
            <person name="Lobanov A.V."/>
            <person name="Han L."/>
            <person name="Marino S.M."/>
            <person name="Sun X."/>
            <person name="Turanov A.A."/>
            <person name="Yang P."/>
            <person name="Yim S.H."/>
            <person name="Zhao X."/>
            <person name="Kasaikina M.V."/>
            <person name="Stoletzki N."/>
            <person name="Peng C."/>
            <person name="Polak P."/>
            <person name="Xiong Z."/>
            <person name="Kiezun A."/>
            <person name="Zhu Y."/>
            <person name="Chen Y."/>
            <person name="Kryukov G.V."/>
            <person name="Zhang Q."/>
            <person name="Peshkin L."/>
            <person name="Yang L."/>
            <person name="Bronson R.T."/>
            <person name="Buffenstein R."/>
            <person name="Wang B."/>
            <person name="Han C."/>
            <person name="Li Q."/>
            <person name="Chen L."/>
            <person name="Zhao W."/>
            <person name="Sunyaev S.R."/>
            <person name="Park T.J."/>
            <person name="Zhang G."/>
            <person name="Wang J."/>
            <person name="Gladyshev V.N."/>
        </authorList>
    </citation>
    <scope>NUCLEOTIDE SEQUENCE [LARGE SCALE GENOMIC DNA]</scope>
</reference>
<dbReference type="PANTHER" id="PTHR14240">
    <property type="entry name" value="RETINITIS PIGMENTOSA GTPASE REGULATOR-INTERACTING PROTEIN"/>
    <property type="match status" value="1"/>
</dbReference>
<dbReference type="InterPro" id="IPR000008">
    <property type="entry name" value="C2_dom"/>
</dbReference>
<dbReference type="EMBL" id="JH171634">
    <property type="protein sequence ID" value="EHB12203.1"/>
    <property type="molecule type" value="Genomic_DNA"/>
</dbReference>
<dbReference type="FunFam" id="2.60.40.150:FF:000075">
    <property type="entry name" value="protein fantom isoform X1"/>
    <property type="match status" value="2"/>
</dbReference>
<evidence type="ECO:0000256" key="7">
    <source>
        <dbReference type="SAM" id="MobiDB-lite"/>
    </source>
</evidence>
<evidence type="ECO:0000313" key="9">
    <source>
        <dbReference type="EMBL" id="EHB12203.1"/>
    </source>
</evidence>
<gene>
    <name evidence="9" type="ORF">GW7_06034</name>
</gene>
<dbReference type="PROSITE" id="PS50004">
    <property type="entry name" value="C2"/>
    <property type="match status" value="3"/>
</dbReference>
<keyword evidence="3 6" id="KW-0175">Coiled coil</keyword>
<evidence type="ECO:0000259" key="8">
    <source>
        <dbReference type="PROSITE" id="PS50004"/>
    </source>
</evidence>
<dbReference type="GO" id="GO:1905515">
    <property type="term" value="P:non-motile cilium assembly"/>
    <property type="evidence" value="ECO:0007669"/>
    <property type="project" value="TreeGrafter"/>
</dbReference>
<evidence type="ECO:0000256" key="4">
    <source>
        <dbReference type="ARBA" id="ARBA00023069"/>
    </source>
</evidence>
<dbReference type="PANTHER" id="PTHR14240:SF4">
    <property type="entry name" value="PROTEIN FANTOM"/>
    <property type="match status" value="1"/>
</dbReference>
<sequence length="1408" mass="162871">MSGPADETAGDLPVKDIGLNLFGVGGLQETSTSRTMKSRQAVSRVSREELEDRFLRLHEENILLKQHARKQEDKIKRMATKLIRLVNDKKRYERVGGGPKRLGRDVEMEEMIEQLQEKVHELERQNEVLKNRLISAKQQLQIQGYRQTPYNYVQSRINTGRRKVNENASLQECSKKGIRFQDIDVPETAQPILTKYGKSLLEEARGEIRNLENVTQSQRAQIEELEHLVDILKTQLKRKENEIELSLLQIREQQATDQRSNIRDNVEMIKLHKQLVEKSNALSVMEGKFIQLQEKQRTLRISHDALMANGDELNMQLKEQRLKCCSLEKQLHSMTFSERRIEELQDRINDLEKERELLKENYDKLYNSAFSAAHEEQWMLKEQQLKVHIAQLETALKSDLTDKTEILDRLKTERDQNEKLIQENRDLQLQYLEQKQQLDELKNRMKFFNQESDINADELSEALLLIKAQKEQKNGDLFFLEKIDSKINKDLECSIRKLQATHAETVQELEKTRNMLIMQHKINKDYQMEVEAVTHKMENLQQDYEFKVEQYVHLLDIRAARIQKLEAQLKDIAYGTKQYKFKPEIMPDDSVDEFDETIHLERGENLFEIHINKITFSSEVLQASGDKEPITFCTYAFYDFELQTTPIVRGLHPKYNFTSQYLVHVNDLFLQYIQKNTVTLEVHQAYSTDYETIAACQLRFHKILEKSGRIFYTASLVGTKGDIPNFGTVEYWFQLRVPMDQAIRLYQERAKALGYITSTFKEPEQMQSLSQQVPKTAQLSSADSTDGNLNELHITIRCCSHLQSRASHLQPHPYVVYKFFDFADHDTAIIPSSSDPQFDDYMCFPVPMNMDLDRYLKSESLGFYVFDDSDTQENIYIGKVNVPLISLAHDRCISGTKGDIPNFGTVEYWFQLRVPMDQAIRLYQERAKALGYITSTFKEPEQMQSLSQQVPKTAQLSSADSTDGNLNELHITIRCCSHLQSRASHLQPHPYVVYKFFDFADHDTAIIPSSSDPQFDDYMCFPVPMNMDLDRYLKSESLGFYVFDDSDTQENIYIGKVNVPLISLAHDRCISGIFELTDHQKHPAGTIHVILKWKFAYLPPSGSVTPEDLGNFIHRKEPEIIQRLPPTSSDSIPVVAPRAKPRQRLRPIDKKVSFVDTMPHHNSEICIPPEDMKEISPDVECTPEIDNNIPAISHIPKISQESIIAKVKDNAEKTHQGKEEDISLLSEGQLAEQSLASSEDETEITEEIEPEDEEDRSASDSDDCIIPGPLSKHVKQLKRPVSLPKPRNGQWVYYNYSNVIYMDKENNQEKRDVLKAVLQKQEMPNRSVRFTVVSDPPEDEQDLECEDIGVARVDLADLFREGRDIIEQNIDVFDARADGESIGKLKVTVEALHALQSVYEQYREDLEV</sequence>
<organism evidence="9 10">
    <name type="scientific">Heterocephalus glaber</name>
    <name type="common">Naked mole rat</name>
    <dbReference type="NCBI Taxonomy" id="10181"/>
    <lineage>
        <taxon>Eukaryota</taxon>
        <taxon>Metazoa</taxon>
        <taxon>Chordata</taxon>
        <taxon>Craniata</taxon>
        <taxon>Vertebrata</taxon>
        <taxon>Euteleostomi</taxon>
        <taxon>Mammalia</taxon>
        <taxon>Eutheria</taxon>
        <taxon>Euarchontoglires</taxon>
        <taxon>Glires</taxon>
        <taxon>Rodentia</taxon>
        <taxon>Hystricomorpha</taxon>
        <taxon>Bathyergidae</taxon>
        <taxon>Heterocephalus</taxon>
    </lineage>
</organism>